<sequence>MKVLFFRFHKQSKFAENKINSIKMKIYAFPLKKLFLNNSTILDCYSCVTIYFYYTRIKSLLTMM</sequence>
<keyword evidence="1" id="KW-0472">Membrane</keyword>
<keyword evidence="3" id="KW-1185">Reference proteome</keyword>
<reference evidence="2 3" key="1">
    <citation type="submission" date="2012-10" db="EMBL/GenBank/DDBJ databases">
        <authorList>
            <person name="Genoscope - CEA"/>
        </authorList>
    </citation>
    <scope>NUCLEOTIDE SEQUENCE [LARGE SCALE GENOMIC DNA]</scope>
    <source>
        <strain evidence="3">AM13 / DSM 14728</strain>
    </source>
</reference>
<feature type="transmembrane region" description="Helical" evidence="1">
    <location>
        <begin position="34"/>
        <end position="54"/>
    </location>
</feature>
<dbReference type="AlphaFoldDB" id="L0RC97"/>
<gene>
    <name evidence="2" type="ORF">DESAM_22107</name>
</gene>
<dbReference type="EMBL" id="FO203522">
    <property type="protein sequence ID" value="CCO24374.1"/>
    <property type="molecule type" value="Genomic_DNA"/>
</dbReference>
<name>L0RC97_9BACT</name>
<dbReference type="HOGENOM" id="CLU_2860392_0_0_7"/>
<proteinExistence type="predicted"/>
<protein>
    <submittedName>
        <fullName evidence="2">Uncharacterized protein</fullName>
    </submittedName>
</protein>
<keyword evidence="1" id="KW-0812">Transmembrane</keyword>
<evidence type="ECO:0000313" key="3">
    <source>
        <dbReference type="Proteomes" id="UP000010808"/>
    </source>
</evidence>
<dbReference type="KEGG" id="dhy:DESAM_22107"/>
<accession>L0RC97</accession>
<keyword evidence="1" id="KW-1133">Transmembrane helix</keyword>
<dbReference type="STRING" id="1121451.DESAM_22107"/>
<organism evidence="2 3">
    <name type="scientific">Maridesulfovibrio hydrothermalis AM13 = DSM 14728</name>
    <dbReference type="NCBI Taxonomy" id="1121451"/>
    <lineage>
        <taxon>Bacteria</taxon>
        <taxon>Pseudomonadati</taxon>
        <taxon>Thermodesulfobacteriota</taxon>
        <taxon>Desulfovibrionia</taxon>
        <taxon>Desulfovibrionales</taxon>
        <taxon>Desulfovibrionaceae</taxon>
        <taxon>Maridesulfovibrio</taxon>
    </lineage>
</organism>
<evidence type="ECO:0000313" key="2">
    <source>
        <dbReference type="EMBL" id="CCO24374.1"/>
    </source>
</evidence>
<dbReference type="Proteomes" id="UP000010808">
    <property type="component" value="Chromosome"/>
</dbReference>
<evidence type="ECO:0000256" key="1">
    <source>
        <dbReference type="SAM" id="Phobius"/>
    </source>
</evidence>